<dbReference type="AlphaFoldDB" id="A0A2T2YFI9"/>
<name>A0A2T2YFI9_9BACT</name>
<dbReference type="RefSeq" id="WP_106929822.1">
    <property type="nucleotide sequence ID" value="NZ_PYFT01000001.1"/>
</dbReference>
<accession>A0A2T2YFI9</accession>
<evidence type="ECO:0000313" key="2">
    <source>
        <dbReference type="Proteomes" id="UP000240357"/>
    </source>
</evidence>
<sequence length="217" mass="25052">MVYSSEIRWFFNALAEVSTIEKWFNAQQKFFSGQWGRADIYLRQADLRTHSVKIREGKVEVKVLLQDRGVVTIPSTNSGLGNDWVKYSFELKETDAENKALLEQFSQPLAETKENLWVRVEKERLLVKYSLNEANDTLSVTSEDAWPDEGCGVELTKIKVNQQEYYTFGLEAFSKTQREKQNLDQVLNYILPEINVTSLQSNQSDSYPGFLANLYKV</sequence>
<comment type="caution">
    <text evidence="1">The sequence shown here is derived from an EMBL/GenBank/DDBJ whole genome shotgun (WGS) entry which is preliminary data.</text>
</comment>
<dbReference type="OrthoDB" id="979802at2"/>
<proteinExistence type="predicted"/>
<evidence type="ECO:0000313" key="1">
    <source>
        <dbReference type="EMBL" id="PSR54286.1"/>
    </source>
</evidence>
<dbReference type="Proteomes" id="UP000240357">
    <property type="component" value="Unassembled WGS sequence"/>
</dbReference>
<dbReference type="EMBL" id="PYFT01000001">
    <property type="protein sequence ID" value="PSR54286.1"/>
    <property type="molecule type" value="Genomic_DNA"/>
</dbReference>
<evidence type="ECO:0008006" key="3">
    <source>
        <dbReference type="Google" id="ProtNLM"/>
    </source>
</evidence>
<gene>
    <name evidence="1" type="ORF">AHMF7605_12525</name>
</gene>
<reference evidence="1 2" key="1">
    <citation type="submission" date="2018-03" db="EMBL/GenBank/DDBJ databases">
        <title>Adhaeribacter sp. HMF7605 Genome sequencing and assembly.</title>
        <authorList>
            <person name="Kang H."/>
            <person name="Kang J."/>
            <person name="Cha I."/>
            <person name="Kim H."/>
            <person name="Joh K."/>
        </authorList>
    </citation>
    <scope>NUCLEOTIDE SEQUENCE [LARGE SCALE GENOMIC DNA]</scope>
    <source>
        <strain evidence="1 2">HMF7605</strain>
    </source>
</reference>
<protein>
    <recommendedName>
        <fullName evidence="3">CYTH domain-containing protein</fullName>
    </recommendedName>
</protein>
<keyword evidence="2" id="KW-1185">Reference proteome</keyword>
<organism evidence="1 2">
    <name type="scientific">Adhaeribacter arboris</name>
    <dbReference type="NCBI Taxonomy" id="2072846"/>
    <lineage>
        <taxon>Bacteria</taxon>
        <taxon>Pseudomonadati</taxon>
        <taxon>Bacteroidota</taxon>
        <taxon>Cytophagia</taxon>
        <taxon>Cytophagales</taxon>
        <taxon>Hymenobacteraceae</taxon>
        <taxon>Adhaeribacter</taxon>
    </lineage>
</organism>